<protein>
    <submittedName>
        <fullName evidence="2">Uncharacterized protein</fullName>
    </submittedName>
</protein>
<feature type="region of interest" description="Disordered" evidence="1">
    <location>
        <begin position="37"/>
        <end position="57"/>
    </location>
</feature>
<gene>
    <name evidence="2" type="ORF">BT96DRAFT_98331</name>
</gene>
<sequence>MDYPVIYNTSPIPCNLCAAVEGAMRYPFARPCSSSFHSSRSSSSESDGNRSLVSPWSNATGYSYEGTHSLAKAARERCAVQHTVSGPEHPTNTSSPSSVKHDLGIDYVRRAQERIKAQQPIRRPRFQDLVDKQAEELATTISLSTSDSTSCDDSFSFSFDPHFPEELERLTDNTEFGDMMMADCSFRPSSRMWDKGWDDLLKDTETEAPASWIVHAPRAIKPVNAAEMFELLAGGTSS</sequence>
<evidence type="ECO:0000313" key="2">
    <source>
        <dbReference type="EMBL" id="KAE9396719.1"/>
    </source>
</evidence>
<keyword evidence="3" id="KW-1185">Reference proteome</keyword>
<evidence type="ECO:0000313" key="3">
    <source>
        <dbReference type="Proteomes" id="UP000799118"/>
    </source>
</evidence>
<dbReference type="EMBL" id="ML769509">
    <property type="protein sequence ID" value="KAE9396719.1"/>
    <property type="molecule type" value="Genomic_DNA"/>
</dbReference>
<accession>A0A6A4HE94</accession>
<dbReference type="AlphaFoldDB" id="A0A6A4HE94"/>
<proteinExistence type="predicted"/>
<evidence type="ECO:0000256" key="1">
    <source>
        <dbReference type="SAM" id="MobiDB-lite"/>
    </source>
</evidence>
<name>A0A6A4HE94_9AGAR</name>
<dbReference type="OrthoDB" id="3068112at2759"/>
<feature type="region of interest" description="Disordered" evidence="1">
    <location>
        <begin position="75"/>
        <end position="101"/>
    </location>
</feature>
<reference evidence="2" key="1">
    <citation type="journal article" date="2019" name="Environ. Microbiol.">
        <title>Fungal ecological strategies reflected in gene transcription - a case study of two litter decomposers.</title>
        <authorList>
            <person name="Barbi F."/>
            <person name="Kohler A."/>
            <person name="Barry K."/>
            <person name="Baskaran P."/>
            <person name="Daum C."/>
            <person name="Fauchery L."/>
            <person name="Ihrmark K."/>
            <person name="Kuo A."/>
            <person name="LaButti K."/>
            <person name="Lipzen A."/>
            <person name="Morin E."/>
            <person name="Grigoriev I.V."/>
            <person name="Henrissat B."/>
            <person name="Lindahl B."/>
            <person name="Martin F."/>
        </authorList>
    </citation>
    <scope>NUCLEOTIDE SEQUENCE</scope>
    <source>
        <strain evidence="2">JB14</strain>
    </source>
</reference>
<dbReference type="Proteomes" id="UP000799118">
    <property type="component" value="Unassembled WGS sequence"/>
</dbReference>
<organism evidence="2 3">
    <name type="scientific">Gymnopus androsaceus JB14</name>
    <dbReference type="NCBI Taxonomy" id="1447944"/>
    <lineage>
        <taxon>Eukaryota</taxon>
        <taxon>Fungi</taxon>
        <taxon>Dikarya</taxon>
        <taxon>Basidiomycota</taxon>
        <taxon>Agaricomycotina</taxon>
        <taxon>Agaricomycetes</taxon>
        <taxon>Agaricomycetidae</taxon>
        <taxon>Agaricales</taxon>
        <taxon>Marasmiineae</taxon>
        <taxon>Omphalotaceae</taxon>
        <taxon>Gymnopus</taxon>
    </lineage>
</organism>
<feature type="compositionally biased region" description="Low complexity" evidence="1">
    <location>
        <begin position="37"/>
        <end position="46"/>
    </location>
</feature>